<dbReference type="EMBL" id="CP047897">
    <property type="protein sequence ID" value="QHL86981.1"/>
    <property type="molecule type" value="Genomic_DNA"/>
</dbReference>
<gene>
    <name evidence="2" type="ORF">GU926_05830</name>
</gene>
<dbReference type="PANTHER" id="PTHR13355:SF22">
    <property type="entry name" value="SLL0786 PROTEIN"/>
    <property type="match status" value="1"/>
</dbReference>
<name>A0A6P1NYT9_9BACT</name>
<dbReference type="KEGG" id="nib:GU926_05830"/>
<keyword evidence="2" id="KW-0808">Transferase</keyword>
<evidence type="ECO:0000313" key="3">
    <source>
        <dbReference type="Proteomes" id="UP000464214"/>
    </source>
</evidence>
<dbReference type="PROSITE" id="PS51186">
    <property type="entry name" value="GNAT"/>
    <property type="match status" value="1"/>
</dbReference>
<dbReference type="InterPro" id="IPR016181">
    <property type="entry name" value="Acyl_CoA_acyltransferase"/>
</dbReference>
<dbReference type="InterPro" id="IPR039143">
    <property type="entry name" value="GNPNAT1-like"/>
</dbReference>
<accession>A0A6P1NYT9</accession>
<dbReference type="PANTHER" id="PTHR13355">
    <property type="entry name" value="GLUCOSAMINE 6-PHOSPHATE N-ACETYLTRANSFERASE"/>
    <property type="match status" value="1"/>
</dbReference>
<evidence type="ECO:0000259" key="1">
    <source>
        <dbReference type="PROSITE" id="PS51186"/>
    </source>
</evidence>
<dbReference type="CDD" id="cd04301">
    <property type="entry name" value="NAT_SF"/>
    <property type="match status" value="1"/>
</dbReference>
<reference evidence="2 3" key="1">
    <citation type="submission" date="2020-01" db="EMBL/GenBank/DDBJ databases">
        <authorList>
            <person name="Kim M."/>
        </authorList>
    </citation>
    <scope>NUCLEOTIDE SEQUENCE [LARGE SCALE GENOMIC DNA]</scope>
    <source>
        <strain evidence="2 3">BT10</strain>
    </source>
</reference>
<proteinExistence type="predicted"/>
<organism evidence="2 3">
    <name type="scientific">Nibribacter ruber</name>
    <dbReference type="NCBI Taxonomy" id="2698458"/>
    <lineage>
        <taxon>Bacteria</taxon>
        <taxon>Pseudomonadati</taxon>
        <taxon>Bacteroidota</taxon>
        <taxon>Cytophagia</taxon>
        <taxon>Cytophagales</taxon>
        <taxon>Hymenobacteraceae</taxon>
        <taxon>Nibribacter</taxon>
    </lineage>
</organism>
<evidence type="ECO:0000313" key="2">
    <source>
        <dbReference type="EMBL" id="QHL86981.1"/>
    </source>
</evidence>
<sequence length="140" mass="15810">METLRIALISPAQTLDLRQQVLWPHKPVSFVQLPEDDTGTHFGAFLSEELVSVMSVFLKGEEAQFRKFATAQAMQGRGIGSQLLQHLLTHASSLGLKRIWCHARQEKAGFYRKFGFKEKGTPFFKEGVPYVVMDLYLPGV</sequence>
<feature type="domain" description="N-acetyltransferase" evidence="1">
    <location>
        <begin position="1"/>
        <end position="138"/>
    </location>
</feature>
<dbReference type="GO" id="GO:0008080">
    <property type="term" value="F:N-acetyltransferase activity"/>
    <property type="evidence" value="ECO:0007669"/>
    <property type="project" value="TreeGrafter"/>
</dbReference>
<keyword evidence="3" id="KW-1185">Reference proteome</keyword>
<dbReference type="Proteomes" id="UP000464214">
    <property type="component" value="Chromosome"/>
</dbReference>
<protein>
    <submittedName>
        <fullName evidence="2">GNAT family N-acetyltransferase</fullName>
    </submittedName>
</protein>
<dbReference type="Pfam" id="PF13673">
    <property type="entry name" value="Acetyltransf_10"/>
    <property type="match status" value="1"/>
</dbReference>
<dbReference type="RefSeq" id="WP_160689916.1">
    <property type="nucleotide sequence ID" value="NZ_CP047897.1"/>
</dbReference>
<dbReference type="AlphaFoldDB" id="A0A6P1NYT9"/>
<dbReference type="Gene3D" id="3.40.630.30">
    <property type="match status" value="1"/>
</dbReference>
<dbReference type="InterPro" id="IPR000182">
    <property type="entry name" value="GNAT_dom"/>
</dbReference>
<dbReference type="SUPFAM" id="SSF55729">
    <property type="entry name" value="Acyl-CoA N-acyltransferases (Nat)"/>
    <property type="match status" value="1"/>
</dbReference>